<evidence type="ECO:0000313" key="1">
    <source>
        <dbReference type="EMBL" id="TCG01623.1"/>
    </source>
</evidence>
<dbReference type="AlphaFoldDB" id="A0A4R0WVL5"/>
<dbReference type="Proteomes" id="UP000294200">
    <property type="component" value="Unassembled WGS sequence"/>
</dbReference>
<organism evidence="1 2">
    <name type="scientific">Paraburkholderia steynii</name>
    <dbReference type="NCBI Taxonomy" id="1245441"/>
    <lineage>
        <taxon>Bacteria</taxon>
        <taxon>Pseudomonadati</taxon>
        <taxon>Pseudomonadota</taxon>
        <taxon>Betaproteobacteria</taxon>
        <taxon>Burkholderiales</taxon>
        <taxon>Burkholderiaceae</taxon>
        <taxon>Paraburkholderia</taxon>
    </lineage>
</organism>
<evidence type="ECO:0000313" key="2">
    <source>
        <dbReference type="Proteomes" id="UP000294200"/>
    </source>
</evidence>
<name>A0A4R0WVL5_9BURK</name>
<evidence type="ECO:0008006" key="3">
    <source>
        <dbReference type="Google" id="ProtNLM"/>
    </source>
</evidence>
<keyword evidence="2" id="KW-1185">Reference proteome</keyword>
<proteinExistence type="predicted"/>
<gene>
    <name evidence="1" type="ORF">BZM27_54400</name>
</gene>
<comment type="caution">
    <text evidence="1">The sequence shown here is derived from an EMBL/GenBank/DDBJ whole genome shotgun (WGS) entry which is preliminary data.</text>
</comment>
<protein>
    <recommendedName>
        <fullName evidence="3">Autotransporter outer membrane beta-barrel domain-containing protein</fullName>
    </recommendedName>
</protein>
<feature type="non-terminal residue" evidence="1">
    <location>
        <position position="207"/>
    </location>
</feature>
<accession>A0A4R0WVL5</accession>
<sequence>MILESGSGSSMVTGDNNTVSGAAVRDGYVGISGTGNTVTVGDGSYAEDWGIGNTITIGANGRFQGHGAGSTVYATHGGDDLMLRGSGEIAYANDDTIELGSDLATVSGNNNQISTMGLSGGAQTLNLGGSNNTVTLDRGLQVVTSLGSVSESEDGTVVLNGGVVPGGATLTGGVLSVQLGNGNVATLSGVSSGTQIEYVDATGAASW</sequence>
<dbReference type="EMBL" id="MWML01000934">
    <property type="protein sequence ID" value="TCG01623.1"/>
    <property type="molecule type" value="Genomic_DNA"/>
</dbReference>
<reference evidence="1 2" key="1">
    <citation type="submission" date="2017-02" db="EMBL/GenBank/DDBJ databases">
        <title>Paraburkholderia sophoroidis sp. nov. and Paraburkholderia steynii sp. nov. rhizobial symbionts of the fynbos legume Hypocalyptus sophoroides.</title>
        <authorList>
            <person name="Steenkamp E.T."/>
            <person name="Beukes C.W."/>
            <person name="Van Zyl E."/>
            <person name="Avontuur J."/>
            <person name="Chan W.Y."/>
            <person name="Hassen A."/>
            <person name="Palmer M."/>
            <person name="Mthombeni L."/>
            <person name="Phalane F."/>
            <person name="Sereme K."/>
            <person name="Venter S.N."/>
        </authorList>
    </citation>
    <scope>NUCLEOTIDE SEQUENCE [LARGE SCALE GENOMIC DNA]</scope>
    <source>
        <strain evidence="1 2">HC1.1ba</strain>
    </source>
</reference>